<dbReference type="GeneID" id="25560925"/>
<dbReference type="InterPro" id="IPR045055">
    <property type="entry name" value="DNA2/NAM7-like"/>
</dbReference>
<gene>
    <name evidence="3" type="ORF">AMSG_01164</name>
</gene>
<feature type="domain" description="DNA2/NAM7 helicase helicase" evidence="2">
    <location>
        <begin position="704"/>
        <end position="771"/>
    </location>
</feature>
<dbReference type="eggNOG" id="KOG1804">
    <property type="taxonomic scope" value="Eukaryota"/>
</dbReference>
<feature type="region of interest" description="Disordered" evidence="1">
    <location>
        <begin position="336"/>
        <end position="365"/>
    </location>
</feature>
<dbReference type="RefSeq" id="XP_013761775.1">
    <property type="nucleotide sequence ID" value="XM_013906321.1"/>
</dbReference>
<feature type="domain" description="DNA2/NAM7 helicase helicase" evidence="2">
    <location>
        <begin position="585"/>
        <end position="641"/>
    </location>
</feature>
<name>A0A0L0DN53_THETB</name>
<dbReference type="Gene3D" id="3.40.50.300">
    <property type="entry name" value="P-loop containing nucleotide triphosphate hydrolases"/>
    <property type="match status" value="1"/>
</dbReference>
<evidence type="ECO:0000313" key="4">
    <source>
        <dbReference type="Proteomes" id="UP000054408"/>
    </source>
</evidence>
<dbReference type="OrthoDB" id="2285229at2759"/>
<sequence length="868" mass="91383">MNAFARELRSAVSKAGSYPVSALGDVLNKSPEALSEWEQLRSNLRPPPKLKKYVLSQVARWGLTLSSDGKLLTLSAPRTPTPGSPPGSQATSMASAGGGHHAGSGTSAAQGGAKIRPGQGSGSGAGSAPGGVALSGTTVADWVCTALGLAPPAVVPLHLSPLVGHFRLFACTQCLSQSSRLIPRDANSPMDTLCGSCGAPGSETMMFAARAAPNTPPSMLRWRRVTRRPSVASAAPDRFIFCAAAGSQGHDPGAVSEPMGALSGCSCPHSAAEAAEWNWDRPTAVELRDAWYIVNAGSSSVPVCAYCLTHHGLAIVLPEDYAPDLLVCPRSRSVAPSGATIDPHPWQPVKGPPRHDPPPSLYPQAVGSAPAGEAALLLGLPAAARAPPAHAATRIAPSDINAFLKWLHRQPVDPATSLIGLDSDSYRTLLHNVLLCDELALHDPRPVTAEYDPASPLGLTLWDVSAEDVSRCHSALSAPSASPSLSIWWPNSSSAEPDLTGTILSADLTGRTVVLRLSRPPARLPLPPVVLAKFPLSVVDTLRYTLMHHAVANVALDVVFPLMPMPENEPDSPVAVVDECLTPVQRQVIAHVLQPDPIPTLLEGPFGAGKTRTIKETLHHLLKNPASRILICTHTNSAADIYAGAFADSQWPASMVYRLMGSMRNPGSVPANIRGYTSPSPTGSGYTRDGKLTPHYVTHPADKLASFKVVVSTTVTAGNLALLGIQPGFFTHIIIDEAAQAAEAELLIPLLLAAPGATQLVLVSDHMQMDARTNVALSLRFGFSPRLVNLTACSLPRRLSMSASLSVHRIHFFQVFRSHPHIVNALAPIYGGQICAAPGSAAALALPDMLIDEAWPRLSLSRPRPTRP</sequence>
<dbReference type="EMBL" id="GL349437">
    <property type="protein sequence ID" value="KNC53451.1"/>
    <property type="molecule type" value="Genomic_DNA"/>
</dbReference>
<dbReference type="InterPro" id="IPR027417">
    <property type="entry name" value="P-loop_NTPase"/>
</dbReference>
<feature type="region of interest" description="Disordered" evidence="1">
    <location>
        <begin position="72"/>
        <end position="128"/>
    </location>
</feature>
<dbReference type="SUPFAM" id="SSF52540">
    <property type="entry name" value="P-loop containing nucleoside triphosphate hydrolases"/>
    <property type="match status" value="1"/>
</dbReference>
<accession>A0A0L0DN53</accession>
<dbReference type="GO" id="GO:0004386">
    <property type="term" value="F:helicase activity"/>
    <property type="evidence" value="ECO:0007669"/>
    <property type="project" value="InterPro"/>
</dbReference>
<evidence type="ECO:0000313" key="3">
    <source>
        <dbReference type="EMBL" id="KNC53451.1"/>
    </source>
</evidence>
<evidence type="ECO:0000259" key="2">
    <source>
        <dbReference type="Pfam" id="PF13086"/>
    </source>
</evidence>
<proteinExistence type="predicted"/>
<keyword evidence="4" id="KW-1185">Reference proteome</keyword>
<dbReference type="STRING" id="461836.A0A0L0DN53"/>
<dbReference type="PANTHER" id="PTHR10887:SF495">
    <property type="entry name" value="HELICASE SENATAXIN ISOFORM X1-RELATED"/>
    <property type="match status" value="1"/>
</dbReference>
<dbReference type="Pfam" id="PF13086">
    <property type="entry name" value="AAA_11"/>
    <property type="match status" value="2"/>
</dbReference>
<dbReference type="AlphaFoldDB" id="A0A0L0DN53"/>
<feature type="compositionally biased region" description="Low complexity" evidence="1">
    <location>
        <begin position="103"/>
        <end position="113"/>
    </location>
</feature>
<protein>
    <recommendedName>
        <fullName evidence="2">DNA2/NAM7 helicase helicase domain-containing protein</fullName>
    </recommendedName>
</protein>
<evidence type="ECO:0000256" key="1">
    <source>
        <dbReference type="SAM" id="MobiDB-lite"/>
    </source>
</evidence>
<reference evidence="3 4" key="1">
    <citation type="submission" date="2010-05" db="EMBL/GenBank/DDBJ databases">
        <title>The Genome Sequence of Thecamonas trahens ATCC 50062.</title>
        <authorList>
            <consortium name="The Broad Institute Genome Sequencing Platform"/>
            <person name="Russ C."/>
            <person name="Cuomo C."/>
            <person name="Shea T."/>
            <person name="Young S.K."/>
            <person name="Zeng Q."/>
            <person name="Koehrsen M."/>
            <person name="Haas B."/>
            <person name="Borodovsky M."/>
            <person name="Guigo R."/>
            <person name="Alvarado L."/>
            <person name="Berlin A."/>
            <person name="Bochicchio J."/>
            <person name="Borenstein D."/>
            <person name="Chapman S."/>
            <person name="Chen Z."/>
            <person name="Freedman E."/>
            <person name="Gellesch M."/>
            <person name="Goldberg J."/>
            <person name="Griggs A."/>
            <person name="Gujja S."/>
            <person name="Heilman E."/>
            <person name="Heiman D."/>
            <person name="Hepburn T."/>
            <person name="Howarth C."/>
            <person name="Jen D."/>
            <person name="Larson L."/>
            <person name="Mehta T."/>
            <person name="Park D."/>
            <person name="Pearson M."/>
            <person name="Roberts A."/>
            <person name="Saif S."/>
            <person name="Shenoy N."/>
            <person name="Sisk P."/>
            <person name="Stolte C."/>
            <person name="Sykes S."/>
            <person name="Thomson T."/>
            <person name="Walk T."/>
            <person name="White J."/>
            <person name="Yandava C."/>
            <person name="Burger G."/>
            <person name="Gray M.W."/>
            <person name="Holland P.W.H."/>
            <person name="King N."/>
            <person name="Lang F.B.F."/>
            <person name="Roger A.J."/>
            <person name="Ruiz-Trillo I."/>
            <person name="Lander E."/>
            <person name="Nusbaum C."/>
        </authorList>
    </citation>
    <scope>NUCLEOTIDE SEQUENCE [LARGE SCALE GENOMIC DNA]</scope>
    <source>
        <strain evidence="3 4">ATCC 50062</strain>
    </source>
</reference>
<dbReference type="Proteomes" id="UP000054408">
    <property type="component" value="Unassembled WGS sequence"/>
</dbReference>
<dbReference type="InterPro" id="IPR041677">
    <property type="entry name" value="DNA2/NAM7_AAA_11"/>
</dbReference>
<feature type="compositionally biased region" description="Low complexity" evidence="1">
    <location>
        <begin position="86"/>
        <end position="95"/>
    </location>
</feature>
<organism evidence="3 4">
    <name type="scientific">Thecamonas trahens ATCC 50062</name>
    <dbReference type="NCBI Taxonomy" id="461836"/>
    <lineage>
        <taxon>Eukaryota</taxon>
        <taxon>Apusozoa</taxon>
        <taxon>Apusomonadida</taxon>
        <taxon>Apusomonadidae</taxon>
        <taxon>Thecamonas</taxon>
    </lineage>
</organism>
<feature type="compositionally biased region" description="Gly residues" evidence="1">
    <location>
        <begin position="119"/>
        <end position="128"/>
    </location>
</feature>
<dbReference type="PANTHER" id="PTHR10887">
    <property type="entry name" value="DNA2/NAM7 HELICASE FAMILY"/>
    <property type="match status" value="1"/>
</dbReference>